<accession>C2MDH0</accession>
<dbReference type="InterPro" id="IPR029024">
    <property type="entry name" value="TerB-like"/>
</dbReference>
<dbReference type="Gene3D" id="1.10.3680.10">
    <property type="entry name" value="TerB-like"/>
    <property type="match status" value="1"/>
</dbReference>
<evidence type="ECO:0000313" key="3">
    <source>
        <dbReference type="Proteomes" id="UP000003303"/>
    </source>
</evidence>
<sequence>MKSDIKNVAAFLAVAIWADGVYSEEENDMLTDIAEALDVDSASLIQQVQEAVNTLEGKDDDAVQEYLINNASAIEEDETKRLLQCAIEIVMADNVITVDEVQVLFDLADAMGGEVEHADVTLMLLDLVKYSPEIEVEFQPY</sequence>
<dbReference type="CDD" id="cd07177">
    <property type="entry name" value="terB_like"/>
    <property type="match status" value="1"/>
</dbReference>
<proteinExistence type="predicted"/>
<name>C2MDH0_9PORP</name>
<protein>
    <recommendedName>
        <fullName evidence="1">Co-chaperone DjlA N-terminal domain-containing protein</fullName>
    </recommendedName>
</protein>
<dbReference type="OrthoDB" id="1013444at2"/>
<dbReference type="STRING" id="596327.PORUE0001_0535"/>
<dbReference type="Proteomes" id="UP000003303">
    <property type="component" value="Unassembled WGS sequence"/>
</dbReference>
<feature type="domain" description="Co-chaperone DjlA N-terminal" evidence="1">
    <location>
        <begin position="7"/>
        <end position="112"/>
    </location>
</feature>
<dbReference type="SUPFAM" id="SSF158682">
    <property type="entry name" value="TerB-like"/>
    <property type="match status" value="1"/>
</dbReference>
<dbReference type="InterPro" id="IPR007791">
    <property type="entry name" value="DjlA_N"/>
</dbReference>
<evidence type="ECO:0000259" key="1">
    <source>
        <dbReference type="Pfam" id="PF05099"/>
    </source>
</evidence>
<dbReference type="Pfam" id="PF05099">
    <property type="entry name" value="TerB"/>
    <property type="match status" value="1"/>
</dbReference>
<reference evidence="2 3" key="1">
    <citation type="submission" date="2009-04" db="EMBL/GenBank/DDBJ databases">
        <authorList>
            <person name="Sebastian Y."/>
            <person name="Madupu R."/>
            <person name="Durkin A.S."/>
            <person name="Torralba M."/>
            <person name="Methe B."/>
            <person name="Sutton G.G."/>
            <person name="Strausberg R.L."/>
            <person name="Nelson K.E."/>
        </authorList>
    </citation>
    <scope>NUCLEOTIDE SEQUENCE [LARGE SCALE GENOMIC DNA]</scope>
    <source>
        <strain evidence="2 3">60-3</strain>
    </source>
</reference>
<organism evidence="2 3">
    <name type="scientific">Porphyromonas uenonis 60-3</name>
    <dbReference type="NCBI Taxonomy" id="596327"/>
    <lineage>
        <taxon>Bacteria</taxon>
        <taxon>Pseudomonadati</taxon>
        <taxon>Bacteroidota</taxon>
        <taxon>Bacteroidia</taxon>
        <taxon>Bacteroidales</taxon>
        <taxon>Porphyromonadaceae</taxon>
        <taxon>Porphyromonas</taxon>
    </lineage>
</organism>
<gene>
    <name evidence="2" type="ORF">PORUE0001_0535</name>
</gene>
<dbReference type="AlphaFoldDB" id="C2MDH0"/>
<dbReference type="RefSeq" id="WP_007365904.1">
    <property type="nucleotide sequence ID" value="NZ_ACLR01000192.1"/>
</dbReference>
<dbReference type="EMBL" id="ACLR01000192">
    <property type="protein sequence ID" value="EEK16223.1"/>
    <property type="molecule type" value="Genomic_DNA"/>
</dbReference>
<comment type="caution">
    <text evidence="2">The sequence shown here is derived from an EMBL/GenBank/DDBJ whole genome shotgun (WGS) entry which is preliminary data.</text>
</comment>
<keyword evidence="3" id="KW-1185">Reference proteome</keyword>
<evidence type="ECO:0000313" key="2">
    <source>
        <dbReference type="EMBL" id="EEK16223.1"/>
    </source>
</evidence>